<dbReference type="Pfam" id="PF00560">
    <property type="entry name" value="LRR_1"/>
    <property type="match status" value="1"/>
</dbReference>
<dbReference type="GO" id="GO:0016020">
    <property type="term" value="C:membrane"/>
    <property type="evidence" value="ECO:0007669"/>
    <property type="project" value="UniProtKB-SubCell"/>
</dbReference>
<feature type="binding site" evidence="7">
    <location>
        <position position="372"/>
    </location>
    <ligand>
        <name>ATP</name>
        <dbReference type="ChEBI" id="CHEBI:30616"/>
    </ligand>
</feature>
<keyword evidence="3 8" id="KW-0812">Transmembrane</keyword>
<dbReference type="InterPro" id="IPR017441">
    <property type="entry name" value="Protein_kinase_ATP_BS"/>
</dbReference>
<accession>A0A2G5F283</accession>
<dbReference type="SUPFAM" id="SSF56112">
    <property type="entry name" value="Protein kinase-like (PK-like)"/>
    <property type="match status" value="1"/>
</dbReference>
<comment type="subcellular location">
    <subcellularLocation>
        <location evidence="1">Membrane</location>
    </subcellularLocation>
</comment>
<keyword evidence="5 8" id="KW-1133">Transmembrane helix</keyword>
<evidence type="ECO:0000256" key="9">
    <source>
        <dbReference type="SAM" id="SignalP"/>
    </source>
</evidence>
<organism evidence="11 12">
    <name type="scientific">Aquilegia coerulea</name>
    <name type="common">Rocky mountain columbine</name>
    <dbReference type="NCBI Taxonomy" id="218851"/>
    <lineage>
        <taxon>Eukaryota</taxon>
        <taxon>Viridiplantae</taxon>
        <taxon>Streptophyta</taxon>
        <taxon>Embryophyta</taxon>
        <taxon>Tracheophyta</taxon>
        <taxon>Spermatophyta</taxon>
        <taxon>Magnoliopsida</taxon>
        <taxon>Ranunculales</taxon>
        <taxon>Ranunculaceae</taxon>
        <taxon>Thalictroideae</taxon>
        <taxon>Aquilegia</taxon>
    </lineage>
</organism>
<feature type="signal peptide" evidence="9">
    <location>
        <begin position="1"/>
        <end position="22"/>
    </location>
</feature>
<proteinExistence type="predicted"/>
<evidence type="ECO:0000256" key="5">
    <source>
        <dbReference type="ARBA" id="ARBA00022989"/>
    </source>
</evidence>
<keyword evidence="4" id="KW-0677">Repeat</keyword>
<dbReference type="SUPFAM" id="SSF52058">
    <property type="entry name" value="L domain-like"/>
    <property type="match status" value="1"/>
</dbReference>
<evidence type="ECO:0000259" key="10">
    <source>
        <dbReference type="PROSITE" id="PS50011"/>
    </source>
</evidence>
<evidence type="ECO:0000256" key="6">
    <source>
        <dbReference type="ARBA" id="ARBA00023136"/>
    </source>
</evidence>
<evidence type="ECO:0000256" key="7">
    <source>
        <dbReference type="PROSITE-ProRule" id="PRU10141"/>
    </source>
</evidence>
<dbReference type="InterPro" id="IPR013210">
    <property type="entry name" value="LRR_N_plant-typ"/>
</dbReference>
<evidence type="ECO:0000313" key="11">
    <source>
        <dbReference type="EMBL" id="PIA62135.1"/>
    </source>
</evidence>
<dbReference type="Gene3D" id="3.80.10.10">
    <property type="entry name" value="Ribonuclease Inhibitor"/>
    <property type="match status" value="1"/>
</dbReference>
<dbReference type="Gene3D" id="3.30.200.20">
    <property type="entry name" value="Phosphorylase Kinase, domain 1"/>
    <property type="match status" value="1"/>
</dbReference>
<evidence type="ECO:0000256" key="4">
    <source>
        <dbReference type="ARBA" id="ARBA00022737"/>
    </source>
</evidence>
<evidence type="ECO:0000256" key="8">
    <source>
        <dbReference type="SAM" id="Phobius"/>
    </source>
</evidence>
<dbReference type="InterPro" id="IPR050994">
    <property type="entry name" value="At_inactive_RLKs"/>
</dbReference>
<dbReference type="STRING" id="218851.A0A2G5F283"/>
<dbReference type="Gene3D" id="1.10.510.10">
    <property type="entry name" value="Transferase(Phosphotransferase) domain 1"/>
    <property type="match status" value="1"/>
</dbReference>
<reference evidence="11 12" key="1">
    <citation type="submission" date="2017-09" db="EMBL/GenBank/DDBJ databases">
        <title>WGS assembly of Aquilegia coerulea Goldsmith.</title>
        <authorList>
            <person name="Hodges S."/>
            <person name="Kramer E."/>
            <person name="Nordborg M."/>
            <person name="Tomkins J."/>
            <person name="Borevitz J."/>
            <person name="Derieg N."/>
            <person name="Yan J."/>
            <person name="Mihaltcheva S."/>
            <person name="Hayes R.D."/>
            <person name="Rokhsar D."/>
        </authorList>
    </citation>
    <scope>NUCLEOTIDE SEQUENCE [LARGE SCALE GENOMIC DNA]</scope>
    <source>
        <strain evidence="12">cv. Goldsmith</strain>
    </source>
</reference>
<feature type="chain" id="PRO_5013680307" description="Protein kinase domain-containing protein" evidence="9">
    <location>
        <begin position="23"/>
        <end position="622"/>
    </location>
</feature>
<dbReference type="InterPro" id="IPR011009">
    <property type="entry name" value="Kinase-like_dom_sf"/>
</dbReference>
<dbReference type="PANTHER" id="PTHR48010:SF22">
    <property type="entry name" value="OS09G0376600 PROTEIN"/>
    <property type="match status" value="1"/>
</dbReference>
<feature type="transmembrane region" description="Helical" evidence="8">
    <location>
        <begin position="249"/>
        <end position="270"/>
    </location>
</feature>
<keyword evidence="2" id="KW-0433">Leucine-rich repeat</keyword>
<dbReference type="PROSITE" id="PS50011">
    <property type="entry name" value="PROTEIN_KINASE_DOM"/>
    <property type="match status" value="1"/>
</dbReference>
<sequence length="622" mass="68746">MARFMLWVLFVSFFIVLQVTNSEEDEIKSSLIKFLTQLTDNNSNTDPTLGWSMDTDPCIGNWTGVTCDSKLSYVKKIVLDGYNLTGTFDAELLCKAQNLNVLSFNDNKLRGDLSEEIGNCKQLTHLLLSGNQFSGILPDSVSGLNNLKKLEIFNNNFSGKLPNLARISGLVSFLAENNQITGEIPSFDFSNLLFFNVSNNDFTGPVPDIKQFGMSTISGNPGLCGRPMPSACPPSSKKGSKNHSVEHTLMYAGYILIGIIVVVFIAFKLFSKNKTEEVKTDVVKLKGVSVDTSNTKPSMITSEYKISASKTDYSVSAESAMMSSSMIVLSSPVVKGLKFEDLLKAPAELLGRGKHGSLYKIVLEDGIPLVVKRIKDWAISGEDFKRRMQKIDEKKHPNVLPAVAFYSSKQEKLVVYKYQQNGSLFKLIYGTQNGETFDWDSRLHVASKMAEALAFMHKELLADGIAHGNLKSSNVLLNLNMDPCISEYGLMVMDNQDNPSDLLNGNALKMKTKDGAYSTFKVDMYGFGVILLELLTGKLVDNNGLDLAKWVHSVVSEEWTVEVFDKNLVKDGASEERMVSLLQVALKCTNPSPEARPSMHEVASIINTIREEEEASIVSEAW</sequence>
<dbReference type="InterPro" id="IPR001611">
    <property type="entry name" value="Leu-rich_rpt"/>
</dbReference>
<name>A0A2G5F283_AQUCA</name>
<evidence type="ECO:0000256" key="2">
    <source>
        <dbReference type="ARBA" id="ARBA00022614"/>
    </source>
</evidence>
<dbReference type="EMBL" id="KZ305019">
    <property type="protein sequence ID" value="PIA62135.1"/>
    <property type="molecule type" value="Genomic_DNA"/>
</dbReference>
<dbReference type="Pfam" id="PF08263">
    <property type="entry name" value="LRRNT_2"/>
    <property type="match status" value="1"/>
</dbReference>
<evidence type="ECO:0000313" key="12">
    <source>
        <dbReference type="Proteomes" id="UP000230069"/>
    </source>
</evidence>
<dbReference type="Pfam" id="PF00069">
    <property type="entry name" value="Pkinase"/>
    <property type="match status" value="1"/>
</dbReference>
<keyword evidence="6 8" id="KW-0472">Membrane</keyword>
<dbReference type="Proteomes" id="UP000230069">
    <property type="component" value="Unassembled WGS sequence"/>
</dbReference>
<dbReference type="InterPro" id="IPR000719">
    <property type="entry name" value="Prot_kinase_dom"/>
</dbReference>
<dbReference type="GO" id="GO:0004672">
    <property type="term" value="F:protein kinase activity"/>
    <property type="evidence" value="ECO:0007669"/>
    <property type="project" value="InterPro"/>
</dbReference>
<gene>
    <name evidence="11" type="ORF">AQUCO_00200260v1</name>
</gene>
<protein>
    <recommendedName>
        <fullName evidence="10">Protein kinase domain-containing protein</fullName>
    </recommendedName>
</protein>
<keyword evidence="7" id="KW-0547">Nucleotide-binding</keyword>
<dbReference type="AlphaFoldDB" id="A0A2G5F283"/>
<dbReference type="PANTHER" id="PTHR48010">
    <property type="entry name" value="OS05G0588300 PROTEIN"/>
    <property type="match status" value="1"/>
</dbReference>
<evidence type="ECO:0000256" key="1">
    <source>
        <dbReference type="ARBA" id="ARBA00004370"/>
    </source>
</evidence>
<keyword evidence="7" id="KW-0067">ATP-binding</keyword>
<keyword evidence="9" id="KW-0732">Signal</keyword>
<evidence type="ECO:0000256" key="3">
    <source>
        <dbReference type="ARBA" id="ARBA00022692"/>
    </source>
</evidence>
<keyword evidence="12" id="KW-1185">Reference proteome</keyword>
<dbReference type="GO" id="GO:0005524">
    <property type="term" value="F:ATP binding"/>
    <property type="evidence" value="ECO:0007669"/>
    <property type="project" value="UniProtKB-UniRule"/>
</dbReference>
<dbReference type="PROSITE" id="PS00107">
    <property type="entry name" value="PROTEIN_KINASE_ATP"/>
    <property type="match status" value="1"/>
</dbReference>
<feature type="domain" description="Protein kinase" evidence="10">
    <location>
        <begin position="344"/>
        <end position="609"/>
    </location>
</feature>
<dbReference type="InterPro" id="IPR032675">
    <property type="entry name" value="LRR_dom_sf"/>
</dbReference>
<dbReference type="OrthoDB" id="69842at2759"/>
<dbReference type="InParanoid" id="A0A2G5F283"/>